<reference evidence="3 4" key="1">
    <citation type="submission" date="2020-07" db="EMBL/GenBank/DDBJ databases">
        <title>Comparative genomics of pyrophilous fungi reveals a link between fire events and developmental genes.</title>
        <authorList>
            <consortium name="DOE Joint Genome Institute"/>
            <person name="Steindorff A.S."/>
            <person name="Carver A."/>
            <person name="Calhoun S."/>
            <person name="Stillman K."/>
            <person name="Liu H."/>
            <person name="Lipzen A."/>
            <person name="Pangilinan J."/>
            <person name="Labutti K."/>
            <person name="Bruns T.D."/>
            <person name="Grigoriev I.V."/>
        </authorList>
    </citation>
    <scope>NUCLEOTIDE SEQUENCE [LARGE SCALE GENOMIC DNA]</scope>
    <source>
        <strain evidence="3 4">CBS 144469</strain>
    </source>
</reference>
<evidence type="ECO:0000313" key="4">
    <source>
        <dbReference type="Proteomes" id="UP000521943"/>
    </source>
</evidence>
<dbReference type="EMBL" id="JACGCI010000092">
    <property type="protein sequence ID" value="KAF6746464.1"/>
    <property type="molecule type" value="Genomic_DNA"/>
</dbReference>
<feature type="region of interest" description="Disordered" evidence="1">
    <location>
        <begin position="87"/>
        <end position="114"/>
    </location>
</feature>
<dbReference type="Gene3D" id="3.40.970.10">
    <property type="entry name" value="Ribonuclease H1, N-terminal domain"/>
    <property type="match status" value="1"/>
</dbReference>
<feature type="compositionally biased region" description="Low complexity" evidence="1">
    <location>
        <begin position="98"/>
        <end position="114"/>
    </location>
</feature>
<organism evidence="3 4">
    <name type="scientific">Ephemerocybe angulata</name>
    <dbReference type="NCBI Taxonomy" id="980116"/>
    <lineage>
        <taxon>Eukaryota</taxon>
        <taxon>Fungi</taxon>
        <taxon>Dikarya</taxon>
        <taxon>Basidiomycota</taxon>
        <taxon>Agaricomycotina</taxon>
        <taxon>Agaricomycetes</taxon>
        <taxon>Agaricomycetidae</taxon>
        <taxon>Agaricales</taxon>
        <taxon>Agaricineae</taxon>
        <taxon>Psathyrellaceae</taxon>
        <taxon>Ephemerocybe</taxon>
    </lineage>
</organism>
<protein>
    <recommendedName>
        <fullName evidence="2">Ribonuclease H1 N-terminal domain-containing protein</fullName>
    </recommendedName>
</protein>
<dbReference type="SUPFAM" id="SSF55658">
    <property type="entry name" value="L9 N-domain-like"/>
    <property type="match status" value="1"/>
</dbReference>
<dbReference type="Pfam" id="PF01693">
    <property type="entry name" value="Cauli_VI"/>
    <property type="match status" value="1"/>
</dbReference>
<comment type="caution">
    <text evidence="3">The sequence shown here is derived from an EMBL/GenBank/DDBJ whole genome shotgun (WGS) entry which is preliminary data.</text>
</comment>
<keyword evidence="4" id="KW-1185">Reference proteome</keyword>
<dbReference type="InterPro" id="IPR009027">
    <property type="entry name" value="Ribosomal_bL9/RNase_H1_N"/>
</dbReference>
<proteinExistence type="predicted"/>
<dbReference type="AlphaFoldDB" id="A0A8H6LY85"/>
<accession>A0A8H6LY85</accession>
<dbReference type="OrthoDB" id="3270804at2759"/>
<sequence>MANESTMNQASRGLRGVTLTSPMRDLLGLLIRSIDLRFGTIRDAGQREQEYHPETCGACEGTGFVMVPRSAGDGSYDGDDGALLYSSDEDGVSASSNSPAGIQAAATPAGASGVSAPDVSSLAPALASVHLMTPPPTLPTLPTLPIASSSAPVVISPSGLAPPVVTLNQAAVQPEDVPDMSTVIPGFNSLGSNTVPPVPAQAVFTGVGEERYYVVTKGIRVGVFGGWANTSPYVTGVASASFSRHRTLQSAYTAYGYAWSRGAVSIPALEEEDGSATQGPGPLSRTAATGAHN</sequence>
<evidence type="ECO:0000256" key="1">
    <source>
        <dbReference type="SAM" id="MobiDB-lite"/>
    </source>
</evidence>
<dbReference type="InterPro" id="IPR011320">
    <property type="entry name" value="RNase_H1_N"/>
</dbReference>
<name>A0A8H6LY85_9AGAR</name>
<gene>
    <name evidence="3" type="ORF">DFP72DRAFT_855349</name>
</gene>
<dbReference type="InterPro" id="IPR037056">
    <property type="entry name" value="RNase_H1_N_sf"/>
</dbReference>
<feature type="region of interest" description="Disordered" evidence="1">
    <location>
        <begin position="270"/>
        <end position="293"/>
    </location>
</feature>
<evidence type="ECO:0000313" key="3">
    <source>
        <dbReference type="EMBL" id="KAF6746464.1"/>
    </source>
</evidence>
<feature type="domain" description="Ribonuclease H1 N-terminal" evidence="2">
    <location>
        <begin position="211"/>
        <end position="252"/>
    </location>
</feature>
<dbReference type="Proteomes" id="UP000521943">
    <property type="component" value="Unassembled WGS sequence"/>
</dbReference>
<evidence type="ECO:0000259" key="2">
    <source>
        <dbReference type="Pfam" id="PF01693"/>
    </source>
</evidence>